<dbReference type="Pfam" id="PF15632">
    <property type="entry name" value="ATPgrasp_Ter"/>
    <property type="match status" value="1"/>
</dbReference>
<sequence length="194" mass="22953">MIHAKEYKKNNFVLPVFIKPNDGSGSADTFLIESDEDITEDHFQNDRYMFLEYIDLQIFTEYTCDLYYGKDSKLKCVIPRKRIKVRDGEVNKSKTEKNELVLHIKEHLSHIEGARGCLTAQFFFNDVTKKIIGIEINPRFGGGYPLTYLAGGNFLKWIIEEYILHKEINYFEDWEENLLMLRYDDEVIVRNYNE</sequence>
<gene>
    <name evidence="1" type="ORF">MNBD_BACTEROID02-734</name>
</gene>
<dbReference type="SUPFAM" id="SSF56059">
    <property type="entry name" value="Glutathione synthetase ATP-binding domain-like"/>
    <property type="match status" value="1"/>
</dbReference>
<reference evidence="1" key="1">
    <citation type="submission" date="2018-06" db="EMBL/GenBank/DDBJ databases">
        <authorList>
            <person name="Zhirakovskaya E."/>
        </authorList>
    </citation>
    <scope>NUCLEOTIDE SEQUENCE</scope>
</reference>
<protein>
    <recommendedName>
        <fullName evidence="2">ATP-grasp enzyme-like protein</fullName>
    </recommendedName>
</protein>
<dbReference type="EMBL" id="UOEB01000293">
    <property type="protein sequence ID" value="VAV86118.1"/>
    <property type="molecule type" value="Genomic_DNA"/>
</dbReference>
<organism evidence="1">
    <name type="scientific">hydrothermal vent metagenome</name>
    <dbReference type="NCBI Taxonomy" id="652676"/>
    <lineage>
        <taxon>unclassified sequences</taxon>
        <taxon>metagenomes</taxon>
        <taxon>ecological metagenomes</taxon>
    </lineage>
</organism>
<dbReference type="Gene3D" id="3.30.1490.20">
    <property type="entry name" value="ATP-grasp fold, A domain"/>
    <property type="match status" value="1"/>
</dbReference>
<evidence type="ECO:0008006" key="2">
    <source>
        <dbReference type="Google" id="ProtNLM"/>
    </source>
</evidence>
<dbReference type="AlphaFoldDB" id="A0A3B0RDJ4"/>
<dbReference type="Gene3D" id="3.30.470.20">
    <property type="entry name" value="ATP-grasp fold, B domain"/>
    <property type="match status" value="1"/>
</dbReference>
<name>A0A3B0RDJ4_9ZZZZ</name>
<proteinExistence type="predicted"/>
<dbReference type="InterPro" id="IPR013815">
    <property type="entry name" value="ATP_grasp_subdomain_1"/>
</dbReference>
<evidence type="ECO:0000313" key="1">
    <source>
        <dbReference type="EMBL" id="VAV86118.1"/>
    </source>
</evidence>
<dbReference type="GO" id="GO:0005524">
    <property type="term" value="F:ATP binding"/>
    <property type="evidence" value="ECO:0007669"/>
    <property type="project" value="InterPro"/>
</dbReference>
<accession>A0A3B0RDJ4</accession>